<gene>
    <name evidence="2" type="ORF">D0T12_04625</name>
</gene>
<evidence type="ECO:0000313" key="2">
    <source>
        <dbReference type="EMBL" id="RFS87505.1"/>
    </source>
</evidence>
<dbReference type="AlphaFoldDB" id="A0A372GQA9"/>
<keyword evidence="3" id="KW-1185">Reference proteome</keyword>
<protein>
    <submittedName>
        <fullName evidence="2">Uncharacterized protein</fullName>
    </submittedName>
</protein>
<comment type="caution">
    <text evidence="2">The sequence shown here is derived from an EMBL/GenBank/DDBJ whole genome shotgun (WGS) entry which is preliminary data.</text>
</comment>
<feature type="transmembrane region" description="Helical" evidence="1">
    <location>
        <begin position="122"/>
        <end position="140"/>
    </location>
</feature>
<sequence length="145" mass="15692">MSSVLDTAPEEGTVQARNEAKASARLVLWTLAWAATVALAKFGPQLLWDPPQRVASWAAVAVNLAVGIGWIVTFTRFLHALDELQRKIMQDALAVTLGVGWILGFTYVVADAASLVTRDVDIAILPTLMGVVFLVAFAVGKLRYR</sequence>
<feature type="transmembrane region" description="Helical" evidence="1">
    <location>
        <begin position="26"/>
        <end position="48"/>
    </location>
</feature>
<evidence type="ECO:0000313" key="3">
    <source>
        <dbReference type="Proteomes" id="UP000262882"/>
    </source>
</evidence>
<feature type="transmembrane region" description="Helical" evidence="1">
    <location>
        <begin position="92"/>
        <end position="110"/>
    </location>
</feature>
<accession>A0A372GQA9</accession>
<dbReference type="Proteomes" id="UP000262882">
    <property type="component" value="Unassembled WGS sequence"/>
</dbReference>
<dbReference type="EMBL" id="QVNQ01000001">
    <property type="protein sequence ID" value="RFS87505.1"/>
    <property type="molecule type" value="Genomic_DNA"/>
</dbReference>
<evidence type="ECO:0000256" key="1">
    <source>
        <dbReference type="SAM" id="Phobius"/>
    </source>
</evidence>
<reference evidence="2 3" key="1">
    <citation type="submission" date="2018-08" db="EMBL/GenBank/DDBJ databases">
        <title>Actinomadura spongicola sp. nov., isolated from marine sponge Leucetta chagosensis.</title>
        <authorList>
            <person name="Li L."/>
            <person name="Lin H.W."/>
        </authorList>
    </citation>
    <scope>NUCLEOTIDE SEQUENCE [LARGE SCALE GENOMIC DNA]</scope>
    <source>
        <strain evidence="2 3">LHW52907</strain>
    </source>
</reference>
<organism evidence="2 3">
    <name type="scientific">Actinomadura spongiicola</name>
    <dbReference type="NCBI Taxonomy" id="2303421"/>
    <lineage>
        <taxon>Bacteria</taxon>
        <taxon>Bacillati</taxon>
        <taxon>Actinomycetota</taxon>
        <taxon>Actinomycetes</taxon>
        <taxon>Streptosporangiales</taxon>
        <taxon>Thermomonosporaceae</taxon>
        <taxon>Actinomadura</taxon>
    </lineage>
</organism>
<name>A0A372GQA9_9ACTN</name>
<keyword evidence="1" id="KW-0472">Membrane</keyword>
<proteinExistence type="predicted"/>
<keyword evidence="1" id="KW-1133">Transmembrane helix</keyword>
<feature type="transmembrane region" description="Helical" evidence="1">
    <location>
        <begin position="54"/>
        <end position="72"/>
    </location>
</feature>
<keyword evidence="1" id="KW-0812">Transmembrane</keyword>